<evidence type="ECO:0000313" key="4">
    <source>
        <dbReference type="Proteomes" id="UP000580709"/>
    </source>
</evidence>
<comment type="caution">
    <text evidence="2">The sequence shown here is derived from an EMBL/GenBank/DDBJ whole genome shotgun (WGS) entry which is preliminary data.</text>
</comment>
<evidence type="ECO:0000313" key="3">
    <source>
        <dbReference type="Proteomes" id="UP000336646"/>
    </source>
</evidence>
<dbReference type="Proteomes" id="UP000580709">
    <property type="component" value="Unassembled WGS sequence"/>
</dbReference>
<name>A0A6C1TXV2_9CORY</name>
<dbReference type="InterPro" id="IPR005152">
    <property type="entry name" value="Lipase_secreted"/>
</dbReference>
<dbReference type="OrthoDB" id="9798122at2"/>
<dbReference type="InterPro" id="IPR029058">
    <property type="entry name" value="AB_hydrolase_fold"/>
</dbReference>
<evidence type="ECO:0000313" key="2">
    <source>
        <dbReference type="EMBL" id="TVS28509.1"/>
    </source>
</evidence>
<dbReference type="Gene3D" id="1.10.260.130">
    <property type="match status" value="1"/>
</dbReference>
<dbReference type="EMBL" id="JACEOR010000122">
    <property type="protein sequence ID" value="MBA4504410.1"/>
    <property type="molecule type" value="Genomic_DNA"/>
</dbReference>
<dbReference type="EMBL" id="RXIR01000012">
    <property type="protein sequence ID" value="TVS28509.1"/>
    <property type="molecule type" value="Genomic_DNA"/>
</dbReference>
<keyword evidence="4" id="KW-1185">Reference proteome</keyword>
<dbReference type="PANTHER" id="PTHR34853:SF1">
    <property type="entry name" value="LIPASE 5"/>
    <property type="match status" value="1"/>
</dbReference>
<gene>
    <name evidence="2" type="ORF">EKI59_06805</name>
    <name evidence="1" type="ORF">H0H28_03510</name>
</gene>
<dbReference type="GO" id="GO:0016042">
    <property type="term" value="P:lipid catabolic process"/>
    <property type="evidence" value="ECO:0007669"/>
    <property type="project" value="InterPro"/>
</dbReference>
<protein>
    <submittedName>
        <fullName evidence="2">Lipase</fullName>
    </submittedName>
</protein>
<dbReference type="SUPFAM" id="SSF53474">
    <property type="entry name" value="alpha/beta-Hydrolases"/>
    <property type="match status" value="1"/>
</dbReference>
<sequence length="400" mass="42795">MIAQLARTLAPFVVDAVNLNPRTDPEFGQATWVSGMTPGTLINAVEISPVGLGTRLNDASSWRIDYATCDSERRVLTATGAVYRSHVPWAKNTPRPTIAFAPSTQGVAPRCDPSYSCTVGVALRTRPFDIIAAHEQPVINFMLALGCNVVLTDYPRHPEGNVQFYCDHASGARALADAVRASTSLGVGTDNLGLWGFSQGGGAIGAWLEQPEYAPELQPLAAVVGSAPADLAAVLKHVDGAMPAAVILYAVAGMLASDPDAFADLTPELSDEGLAAIAFGAQVCGPGAVMKYRYTRTEKWTTSGVPLGELLDRNPASSEFLDRMALGNREPVRIPLRLWGSKNDDVIPFGGSQRLAEKWGVELHNHPWPKIPGRMGLNHFMPYFANAPRDAKWLLGQLGG</sequence>
<reference evidence="2 3" key="1">
    <citation type="submission" date="2018-12" db="EMBL/GenBank/DDBJ databases">
        <title>Corynebacterium sanguinis sp. nov., a clinically-associated and environmental corynebacterium.</title>
        <authorList>
            <person name="Gonzales-Siles L."/>
            <person name="Jaen-Luchoro D."/>
            <person name="Cardew S."/>
            <person name="Inganas E."/>
            <person name="Ohlen M."/>
            <person name="Jensie-Markopolous S."/>
            <person name="Pinyeiro-Iglesias B."/>
            <person name="Molin K."/>
            <person name="Skovbjerg S."/>
            <person name="Svensson-Stadler L."/>
            <person name="Funke G."/>
            <person name="Moore E.R.B."/>
        </authorList>
    </citation>
    <scope>NUCLEOTIDE SEQUENCE [LARGE SCALE GENOMIC DNA]</scope>
    <source>
        <strain evidence="2 3">58734</strain>
    </source>
</reference>
<dbReference type="RefSeq" id="WP_136648478.1">
    <property type="nucleotide sequence ID" value="NZ_JACEOR010000122.1"/>
</dbReference>
<organism evidence="2 3">
    <name type="scientific">Corynebacterium sanguinis</name>
    <dbReference type="NCBI Taxonomy" id="2594913"/>
    <lineage>
        <taxon>Bacteria</taxon>
        <taxon>Bacillati</taxon>
        <taxon>Actinomycetota</taxon>
        <taxon>Actinomycetes</taxon>
        <taxon>Mycobacteriales</taxon>
        <taxon>Corynebacteriaceae</taxon>
        <taxon>Corynebacterium</taxon>
    </lineage>
</organism>
<dbReference type="GO" id="GO:0004806">
    <property type="term" value="F:triacylglycerol lipase activity"/>
    <property type="evidence" value="ECO:0007669"/>
    <property type="project" value="InterPro"/>
</dbReference>
<dbReference type="AlphaFoldDB" id="A0A6C1TXV2"/>
<evidence type="ECO:0000313" key="1">
    <source>
        <dbReference type="EMBL" id="MBA4504410.1"/>
    </source>
</evidence>
<proteinExistence type="predicted"/>
<dbReference type="PANTHER" id="PTHR34853">
    <property type="match status" value="1"/>
</dbReference>
<reference evidence="1 4" key="2">
    <citation type="submission" date="2020-07" db="EMBL/GenBank/DDBJ databases">
        <authorList>
            <person name="Khare M."/>
        </authorList>
    </citation>
    <scope>NUCLEOTIDE SEQUENCE [LARGE SCALE GENOMIC DNA]</scope>
    <source>
        <strain evidence="1 4">P8776</strain>
    </source>
</reference>
<dbReference type="Pfam" id="PF03583">
    <property type="entry name" value="LIP"/>
    <property type="match status" value="1"/>
</dbReference>
<dbReference type="PIRSF" id="PIRSF029171">
    <property type="entry name" value="Esterase_LipA"/>
    <property type="match status" value="1"/>
</dbReference>
<dbReference type="Gene3D" id="3.40.50.1820">
    <property type="entry name" value="alpha/beta hydrolase"/>
    <property type="match status" value="1"/>
</dbReference>
<dbReference type="Proteomes" id="UP000336646">
    <property type="component" value="Unassembled WGS sequence"/>
</dbReference>
<accession>A0A6C1TXV2</accession>